<dbReference type="EMBL" id="OCMT01000003">
    <property type="protein sequence ID" value="SOD17582.1"/>
    <property type="molecule type" value="Genomic_DNA"/>
</dbReference>
<evidence type="ECO:0008006" key="3">
    <source>
        <dbReference type="Google" id="ProtNLM"/>
    </source>
</evidence>
<gene>
    <name evidence="1" type="ORF">SAMN06297358_2584</name>
</gene>
<sequence>MKTSTAKFLTLSFVALSLFFVCACRYSARPLGKYSIHLLDMDGKEYIVTTDNLEKGIIKPENITEPLPDTVSRNIIVKDGYYYSLQRKSDVLTKYILKDRKLFAVAHLPLQDYSEENFLWIGKDTLLLSGLNNQSNTAKYYLINTEKMKVIANGLLDIEKPQGKFVSMSIGFVQKRRDTLFVGYTFHPPMQGGNYTTSDTTYISRLTYPQMKSVGLQKETRSTYPAGVNNVQHNEFTDEHQDFYFMSCPGIAMGNRTDLPTAVFRIKANSSLVDPAYFFNLSSSVISNHAYGLWYVGNGKAIVRSERKDLYKGLSDHYSTPHFEFYLLDIVSQKVIKKLDLPLDKGTRKECVLVNGDIAYIAVNSSTDGNYIWKYDLKTGKLSKGLQLGGITAFIVRLDRLLD</sequence>
<evidence type="ECO:0000313" key="1">
    <source>
        <dbReference type="EMBL" id="SOD17582.1"/>
    </source>
</evidence>
<keyword evidence="2" id="KW-1185">Reference proteome</keyword>
<dbReference type="Proteomes" id="UP000219281">
    <property type="component" value="Unassembled WGS sequence"/>
</dbReference>
<dbReference type="PROSITE" id="PS51257">
    <property type="entry name" value="PROKAR_LIPOPROTEIN"/>
    <property type="match status" value="1"/>
</dbReference>
<evidence type="ECO:0000313" key="2">
    <source>
        <dbReference type="Proteomes" id="UP000219281"/>
    </source>
</evidence>
<protein>
    <recommendedName>
        <fullName evidence="3">DUF4374 domain-containing protein</fullName>
    </recommendedName>
</protein>
<accession>A0A286A6Q3</accession>
<name>A0A286A6Q3_9SPHI</name>
<dbReference type="AlphaFoldDB" id="A0A286A6Q3"/>
<dbReference type="RefSeq" id="WP_097132431.1">
    <property type="nucleotide sequence ID" value="NZ_OCMT01000003.1"/>
</dbReference>
<reference evidence="2" key="1">
    <citation type="submission" date="2017-09" db="EMBL/GenBank/DDBJ databases">
        <authorList>
            <person name="Varghese N."/>
            <person name="Submissions S."/>
        </authorList>
    </citation>
    <scope>NUCLEOTIDE SEQUENCE [LARGE SCALE GENOMIC DNA]</scope>
    <source>
        <strain evidence="2">CGMCC 1.12803</strain>
    </source>
</reference>
<dbReference type="OrthoDB" id="736172at2"/>
<organism evidence="1 2">
    <name type="scientific">Pedobacter xixiisoli</name>
    <dbReference type="NCBI Taxonomy" id="1476464"/>
    <lineage>
        <taxon>Bacteria</taxon>
        <taxon>Pseudomonadati</taxon>
        <taxon>Bacteroidota</taxon>
        <taxon>Sphingobacteriia</taxon>
        <taxon>Sphingobacteriales</taxon>
        <taxon>Sphingobacteriaceae</taxon>
        <taxon>Pedobacter</taxon>
    </lineage>
</organism>
<proteinExistence type="predicted"/>